<dbReference type="OrthoDB" id="9804152at2"/>
<dbReference type="PANTHER" id="PTHR34478">
    <property type="entry name" value="PROTEIN LEMA"/>
    <property type="match status" value="1"/>
</dbReference>
<evidence type="ECO:0000256" key="5">
    <source>
        <dbReference type="ARBA" id="ARBA00023136"/>
    </source>
</evidence>
<dbReference type="Proteomes" id="UP000032748">
    <property type="component" value="Chromosome"/>
</dbReference>
<dbReference type="PANTHER" id="PTHR34478:SF1">
    <property type="entry name" value="PROTEIN LEMA"/>
    <property type="match status" value="1"/>
</dbReference>
<evidence type="ECO:0000256" key="3">
    <source>
        <dbReference type="ARBA" id="ARBA00022692"/>
    </source>
</evidence>
<dbReference type="GO" id="GO:0016020">
    <property type="term" value="C:membrane"/>
    <property type="evidence" value="ECO:0007669"/>
    <property type="project" value="UniProtKB-SubCell"/>
</dbReference>
<comment type="similarity">
    <text evidence="2">Belongs to the LemA family.</text>
</comment>
<keyword evidence="3" id="KW-0812">Transmembrane</keyword>
<protein>
    <submittedName>
        <fullName evidence="6">Membrane protein</fullName>
    </submittedName>
</protein>
<dbReference type="InterPro" id="IPR023353">
    <property type="entry name" value="LemA-like_dom_sf"/>
</dbReference>
<dbReference type="KEGG" id="pcz:PCL1606_40890"/>
<accession>A0A0D5Y2E3</accession>
<dbReference type="RefSeq" id="WP_044462181.1">
    <property type="nucleotide sequence ID" value="NZ_CP011110.1"/>
</dbReference>
<sequence length="184" mass="20492">MIILLIAILVAWLLWYYYNKIVGAGNRAQRAWADVLVYERQKIKVLDALEEQASSFKIYESNVLEKVVGLRAALGRLPEAASGEALKSTQMATRELMVGLNMAFEAYPDLKAAGIVSSLMKEIVEQQANIAAAVTVFNRTVEEFNNCIQMFPSSFVNAIINKKQVITPFSDTEAAASFDYKPNF</sequence>
<evidence type="ECO:0000256" key="1">
    <source>
        <dbReference type="ARBA" id="ARBA00004167"/>
    </source>
</evidence>
<dbReference type="EMBL" id="CP011110">
    <property type="protein sequence ID" value="AKA25538.1"/>
    <property type="molecule type" value="Genomic_DNA"/>
</dbReference>
<evidence type="ECO:0000256" key="2">
    <source>
        <dbReference type="ARBA" id="ARBA00008854"/>
    </source>
</evidence>
<dbReference type="Pfam" id="PF04011">
    <property type="entry name" value="LemA"/>
    <property type="match status" value="1"/>
</dbReference>
<evidence type="ECO:0000313" key="6">
    <source>
        <dbReference type="EMBL" id="AKA25538.1"/>
    </source>
</evidence>
<evidence type="ECO:0000256" key="4">
    <source>
        <dbReference type="ARBA" id="ARBA00022989"/>
    </source>
</evidence>
<dbReference type="Gene3D" id="1.20.1440.20">
    <property type="entry name" value="LemA-like domain"/>
    <property type="match status" value="1"/>
</dbReference>
<evidence type="ECO:0000313" key="7">
    <source>
        <dbReference type="Proteomes" id="UP000032748"/>
    </source>
</evidence>
<dbReference type="AlphaFoldDB" id="A0A0D5Y2E3"/>
<name>A0A0D5Y2E3_9PSED</name>
<keyword evidence="5" id="KW-0472">Membrane</keyword>
<dbReference type="PATRIC" id="fig|587753.10.peg.4085"/>
<dbReference type="SUPFAM" id="SSF140478">
    <property type="entry name" value="LemA-like"/>
    <property type="match status" value="1"/>
</dbReference>
<dbReference type="InterPro" id="IPR007156">
    <property type="entry name" value="MamQ_LemA"/>
</dbReference>
<reference evidence="6 7" key="1">
    <citation type="journal article" date="2015" name="Mol. Plant Microbe Interact.">
        <title>Comparative Genomic Analysis of Pseudomonas chlororaphis PCL1606 Reveals New Insight into Antifungal Compounds Involved in Biocontrol.</title>
        <authorList>
            <person name="Calderon C.E."/>
            <person name="Ramos C."/>
            <person name="de Vicente A."/>
            <person name="Cazorla F.M."/>
        </authorList>
    </citation>
    <scope>NUCLEOTIDE SEQUENCE [LARGE SCALE GENOMIC DNA]</scope>
    <source>
        <strain evidence="6 7">PCL1606</strain>
    </source>
</reference>
<comment type="subcellular location">
    <subcellularLocation>
        <location evidence="1">Membrane</location>
        <topology evidence="1">Single-pass membrane protein</topology>
    </subcellularLocation>
</comment>
<keyword evidence="4" id="KW-1133">Transmembrane helix</keyword>
<proteinExistence type="inferred from homology"/>
<gene>
    <name evidence="6" type="ORF">PCL1606_40890</name>
</gene>
<organism evidence="6 7">
    <name type="scientific">Pseudomonas chlororaphis</name>
    <dbReference type="NCBI Taxonomy" id="587753"/>
    <lineage>
        <taxon>Bacteria</taxon>
        <taxon>Pseudomonadati</taxon>
        <taxon>Pseudomonadota</taxon>
        <taxon>Gammaproteobacteria</taxon>
        <taxon>Pseudomonadales</taxon>
        <taxon>Pseudomonadaceae</taxon>
        <taxon>Pseudomonas</taxon>
    </lineage>
</organism>